<evidence type="ECO:0000313" key="7">
    <source>
        <dbReference type="Proteomes" id="UP000475532"/>
    </source>
</evidence>
<dbReference type="PROSITE" id="PS01081">
    <property type="entry name" value="HTH_TETR_1"/>
    <property type="match status" value="1"/>
</dbReference>
<feature type="DNA-binding region" description="H-T-H motif" evidence="4">
    <location>
        <begin position="30"/>
        <end position="49"/>
    </location>
</feature>
<evidence type="ECO:0000259" key="5">
    <source>
        <dbReference type="PROSITE" id="PS50977"/>
    </source>
</evidence>
<dbReference type="InterPro" id="IPR054129">
    <property type="entry name" value="DesT_TetR_C"/>
</dbReference>
<evidence type="ECO:0000256" key="4">
    <source>
        <dbReference type="PROSITE-ProRule" id="PRU00335"/>
    </source>
</evidence>
<dbReference type="InterPro" id="IPR050109">
    <property type="entry name" value="HTH-type_TetR-like_transc_reg"/>
</dbReference>
<organism evidence="6 7">
    <name type="scientific">Actinomadura bangladeshensis</name>
    <dbReference type="NCBI Taxonomy" id="453573"/>
    <lineage>
        <taxon>Bacteria</taxon>
        <taxon>Bacillati</taxon>
        <taxon>Actinomycetota</taxon>
        <taxon>Actinomycetes</taxon>
        <taxon>Streptosporangiales</taxon>
        <taxon>Thermomonosporaceae</taxon>
        <taxon>Actinomadura</taxon>
    </lineage>
</organism>
<dbReference type="InterPro" id="IPR023772">
    <property type="entry name" value="DNA-bd_HTH_TetR-type_CS"/>
</dbReference>
<proteinExistence type="predicted"/>
<reference evidence="6 7" key="1">
    <citation type="submission" date="2020-01" db="EMBL/GenBank/DDBJ databases">
        <title>Insect and environment-associated Actinomycetes.</title>
        <authorList>
            <person name="Currrie C."/>
            <person name="Chevrette M."/>
            <person name="Carlson C."/>
            <person name="Stubbendieck R."/>
            <person name="Wendt-Pienkowski E."/>
        </authorList>
    </citation>
    <scope>NUCLEOTIDE SEQUENCE [LARGE SCALE GENOMIC DNA]</scope>
    <source>
        <strain evidence="6 7">SID10258</strain>
    </source>
</reference>
<dbReference type="RefSeq" id="WP_163058851.1">
    <property type="nucleotide sequence ID" value="NZ_JAAGLI010000568.1"/>
</dbReference>
<feature type="domain" description="HTH tetR-type" evidence="5">
    <location>
        <begin position="7"/>
        <end position="67"/>
    </location>
</feature>
<keyword evidence="3" id="KW-0804">Transcription</keyword>
<evidence type="ECO:0000256" key="2">
    <source>
        <dbReference type="ARBA" id="ARBA00023125"/>
    </source>
</evidence>
<dbReference type="InterPro" id="IPR001647">
    <property type="entry name" value="HTH_TetR"/>
</dbReference>
<dbReference type="Pfam" id="PF00440">
    <property type="entry name" value="TetR_N"/>
    <property type="match status" value="1"/>
</dbReference>
<evidence type="ECO:0000256" key="1">
    <source>
        <dbReference type="ARBA" id="ARBA00023015"/>
    </source>
</evidence>
<dbReference type="GO" id="GO:0003700">
    <property type="term" value="F:DNA-binding transcription factor activity"/>
    <property type="evidence" value="ECO:0007669"/>
    <property type="project" value="TreeGrafter"/>
</dbReference>
<dbReference type="InterPro" id="IPR009057">
    <property type="entry name" value="Homeodomain-like_sf"/>
</dbReference>
<dbReference type="EMBL" id="JAAGLI010000568">
    <property type="protein sequence ID" value="NEA25158.1"/>
    <property type="molecule type" value="Genomic_DNA"/>
</dbReference>
<dbReference type="GO" id="GO:0045892">
    <property type="term" value="P:negative regulation of DNA-templated transcription"/>
    <property type="evidence" value="ECO:0007669"/>
    <property type="project" value="UniProtKB-ARBA"/>
</dbReference>
<name>A0A6L9QJ77_9ACTN</name>
<keyword evidence="1" id="KW-0805">Transcription regulation</keyword>
<dbReference type="AlphaFoldDB" id="A0A6L9QJ77"/>
<dbReference type="Proteomes" id="UP000475532">
    <property type="component" value="Unassembled WGS sequence"/>
</dbReference>
<accession>A0A6L9QJ77</accession>
<dbReference type="Pfam" id="PF21943">
    <property type="entry name" value="TetR_C_46"/>
    <property type="match status" value="1"/>
</dbReference>
<keyword evidence="2 4" id="KW-0238">DNA-binding</keyword>
<comment type="caution">
    <text evidence="6">The sequence shown here is derived from an EMBL/GenBank/DDBJ whole genome shotgun (WGS) entry which is preliminary data.</text>
</comment>
<dbReference type="PRINTS" id="PR00455">
    <property type="entry name" value="HTHTETR"/>
</dbReference>
<evidence type="ECO:0000256" key="3">
    <source>
        <dbReference type="ARBA" id="ARBA00023163"/>
    </source>
</evidence>
<gene>
    <name evidence="6" type="ORF">G3I70_22120</name>
</gene>
<dbReference type="SUPFAM" id="SSF46689">
    <property type="entry name" value="Homeodomain-like"/>
    <property type="match status" value="1"/>
</dbReference>
<protein>
    <submittedName>
        <fullName evidence="6">TetR/AcrR family transcriptional regulator</fullName>
    </submittedName>
</protein>
<dbReference type="PANTHER" id="PTHR30055:SF227">
    <property type="entry name" value="TRANSCRIPTIONAL REGULATORY PROTEIN (PROBABLY TETR-FAMILY)-RELATED"/>
    <property type="match status" value="1"/>
</dbReference>
<dbReference type="FunFam" id="1.10.10.60:FF:000141">
    <property type="entry name" value="TetR family transcriptional regulator"/>
    <property type="match status" value="1"/>
</dbReference>
<dbReference type="Gene3D" id="1.10.357.10">
    <property type="entry name" value="Tetracycline Repressor, domain 2"/>
    <property type="match status" value="1"/>
</dbReference>
<dbReference type="PANTHER" id="PTHR30055">
    <property type="entry name" value="HTH-TYPE TRANSCRIPTIONAL REGULATOR RUTR"/>
    <property type="match status" value="1"/>
</dbReference>
<sequence length="198" mass="21303">MADRHRSDRRASIMETASRLFADRSYDALSMDEIAAAADVAKGLIYYYFGSKRGLFLAVIEDAAGHLNALAEEFGDLSPLERLTRSLDAFLCWADTHRAAFQTITSGGVGVDAEVAALHHRVRGGLLAALSHGLTGRTAPSPALRIALEGWLSFVEGATASWLAERDMPRAAVRDLAIRVLGGVLKALDLPLPTTSDR</sequence>
<dbReference type="GO" id="GO:0000976">
    <property type="term" value="F:transcription cis-regulatory region binding"/>
    <property type="evidence" value="ECO:0007669"/>
    <property type="project" value="TreeGrafter"/>
</dbReference>
<evidence type="ECO:0000313" key="6">
    <source>
        <dbReference type="EMBL" id="NEA25158.1"/>
    </source>
</evidence>
<dbReference type="PROSITE" id="PS50977">
    <property type="entry name" value="HTH_TETR_2"/>
    <property type="match status" value="1"/>
</dbReference>